<dbReference type="RefSeq" id="WP_013530388.1">
    <property type="nucleotide sequence ID" value="NC_014923.1"/>
</dbReference>
<name>E8T7I2_MESCW</name>
<dbReference type="PATRIC" id="fig|765698.3.peg.3047"/>
<dbReference type="EMBL" id="CP002447">
    <property type="protein sequence ID" value="ADV11705.1"/>
    <property type="molecule type" value="Genomic_DNA"/>
</dbReference>
<proteinExistence type="predicted"/>
<gene>
    <name evidence="2" type="ordered locus">Mesci_2568</name>
</gene>
<dbReference type="KEGG" id="mci:Mesci_2568"/>
<feature type="region of interest" description="Disordered" evidence="1">
    <location>
        <begin position="1"/>
        <end position="20"/>
    </location>
</feature>
<evidence type="ECO:0000313" key="3">
    <source>
        <dbReference type="Proteomes" id="UP000007471"/>
    </source>
</evidence>
<dbReference type="Proteomes" id="UP000007471">
    <property type="component" value="Chromosome"/>
</dbReference>
<evidence type="ECO:0000256" key="1">
    <source>
        <dbReference type="SAM" id="MobiDB-lite"/>
    </source>
</evidence>
<accession>E8T7I2</accession>
<reference evidence="3" key="1">
    <citation type="submission" date="2011-01" db="EMBL/GenBank/DDBJ databases">
        <title>Complete sequence of chromosome of Mesorhizobium ciceri bv. biserrulae WSM1271.</title>
        <authorList>
            <person name="Lucas S."/>
            <person name="Copeland A."/>
            <person name="Lapidus A."/>
            <person name="Cheng J.-F."/>
            <person name="Goodwin L."/>
            <person name="Pitluck S."/>
            <person name="Teshima H."/>
            <person name="Detter J.C."/>
            <person name="Han C."/>
            <person name="Tapia R."/>
            <person name="Land M."/>
            <person name="Hauser L."/>
            <person name="Kyrpides N."/>
            <person name="Ivanova N."/>
            <person name="Nandasena K."/>
            <person name="Reeve W.G."/>
            <person name="Howieson J.G."/>
            <person name="O'Hara G."/>
            <person name="Tiwari R.P."/>
            <person name="Woyke T."/>
        </authorList>
    </citation>
    <scope>NUCLEOTIDE SEQUENCE [LARGE SCALE GENOMIC DNA]</scope>
    <source>
        <strain evidence="3">HAMBI 2942 / LMG 23838 / WSM1271</strain>
    </source>
</reference>
<dbReference type="STRING" id="765698.Mesci_2568"/>
<protein>
    <submittedName>
        <fullName evidence="2">Uncharacterized protein</fullName>
    </submittedName>
</protein>
<organism evidence="2 3">
    <name type="scientific">Mesorhizobium ciceri biovar biserrulae (strain HAMBI 2942 / LMG 23838 / WSM1271)</name>
    <dbReference type="NCBI Taxonomy" id="765698"/>
    <lineage>
        <taxon>Bacteria</taxon>
        <taxon>Pseudomonadati</taxon>
        <taxon>Pseudomonadota</taxon>
        <taxon>Alphaproteobacteria</taxon>
        <taxon>Hyphomicrobiales</taxon>
        <taxon>Phyllobacteriaceae</taxon>
        <taxon>Mesorhizobium</taxon>
    </lineage>
</organism>
<dbReference type="GeneID" id="90993296"/>
<dbReference type="OrthoDB" id="8402023at2"/>
<evidence type="ECO:0000313" key="2">
    <source>
        <dbReference type="EMBL" id="ADV11705.1"/>
    </source>
</evidence>
<dbReference type="HOGENOM" id="CLU_2666842_0_0_5"/>
<sequence length="75" mass="8015">MTRHGMLQRSAAGAQRLATDPRVSVVIIDAERVASGRATSRQYHVAERRNRPSASNPLAGGGRAIADTSRKSKST</sequence>
<feature type="region of interest" description="Disordered" evidence="1">
    <location>
        <begin position="36"/>
        <end position="75"/>
    </location>
</feature>
<dbReference type="AlphaFoldDB" id="E8T7I2"/>